<dbReference type="KEGG" id="afx:JZ786_19270"/>
<dbReference type="EMBL" id="CP071182">
    <property type="protein sequence ID" value="QSO46579.1"/>
    <property type="molecule type" value="Genomic_DNA"/>
</dbReference>
<dbReference type="PANTHER" id="PTHR33164:SF99">
    <property type="entry name" value="MARR FAMILY REGULATORY PROTEIN"/>
    <property type="match status" value="1"/>
</dbReference>
<dbReference type="GO" id="GO:0006950">
    <property type="term" value="P:response to stress"/>
    <property type="evidence" value="ECO:0007669"/>
    <property type="project" value="TreeGrafter"/>
</dbReference>
<gene>
    <name evidence="3" type="ORF">JZ786_19270</name>
</gene>
<feature type="domain" description="HTH marR-type" evidence="2">
    <location>
        <begin position="1"/>
        <end position="140"/>
    </location>
</feature>
<dbReference type="InterPro" id="IPR036390">
    <property type="entry name" value="WH_DNA-bd_sf"/>
</dbReference>
<keyword evidence="1" id="KW-0238">DNA-binding</keyword>
<dbReference type="PANTHER" id="PTHR33164">
    <property type="entry name" value="TRANSCRIPTIONAL REGULATOR, MARR FAMILY"/>
    <property type="match status" value="1"/>
</dbReference>
<evidence type="ECO:0000256" key="1">
    <source>
        <dbReference type="ARBA" id="ARBA00023125"/>
    </source>
</evidence>
<dbReference type="SUPFAM" id="SSF46785">
    <property type="entry name" value="Winged helix' DNA-binding domain"/>
    <property type="match status" value="1"/>
</dbReference>
<dbReference type="RefSeq" id="WP_206655945.1">
    <property type="nucleotide sequence ID" value="NZ_CP071182.1"/>
</dbReference>
<dbReference type="InterPro" id="IPR000835">
    <property type="entry name" value="HTH_MarR-typ"/>
</dbReference>
<evidence type="ECO:0000313" key="4">
    <source>
        <dbReference type="Proteomes" id="UP000663505"/>
    </source>
</evidence>
<reference evidence="3 4" key="1">
    <citation type="submission" date="2021-02" db="EMBL/GenBank/DDBJ databases">
        <title>Alicyclobacillus curvatus sp. nov. and Alicyclobacillus mengziensis sp. nov., two acidophilic bacteria isolated from acid mine drainage.</title>
        <authorList>
            <person name="Huang Y."/>
        </authorList>
    </citation>
    <scope>NUCLEOTIDE SEQUENCE [LARGE SCALE GENOMIC DNA]</scope>
    <source>
        <strain evidence="3 4">S30H14</strain>
    </source>
</reference>
<protein>
    <submittedName>
        <fullName evidence="3">MarR family transcriptional regulator</fullName>
    </submittedName>
</protein>
<proteinExistence type="predicted"/>
<dbReference type="InterPro" id="IPR039422">
    <property type="entry name" value="MarR/SlyA-like"/>
</dbReference>
<dbReference type="Proteomes" id="UP000663505">
    <property type="component" value="Chromosome"/>
</dbReference>
<dbReference type="PRINTS" id="PR00598">
    <property type="entry name" value="HTHMARR"/>
</dbReference>
<dbReference type="GO" id="GO:0003677">
    <property type="term" value="F:DNA binding"/>
    <property type="evidence" value="ECO:0007669"/>
    <property type="project" value="UniProtKB-KW"/>
</dbReference>
<name>A0A9X7Z545_9BACL</name>
<dbReference type="Gene3D" id="1.10.10.10">
    <property type="entry name" value="Winged helix-like DNA-binding domain superfamily/Winged helix DNA-binding domain"/>
    <property type="match status" value="1"/>
</dbReference>
<dbReference type="InterPro" id="IPR036388">
    <property type="entry name" value="WH-like_DNA-bd_sf"/>
</dbReference>
<accession>A0A9X7Z545</accession>
<evidence type="ECO:0000313" key="3">
    <source>
        <dbReference type="EMBL" id="QSO46579.1"/>
    </source>
</evidence>
<evidence type="ECO:0000259" key="2">
    <source>
        <dbReference type="PROSITE" id="PS50995"/>
    </source>
</evidence>
<sequence length="157" mass="17668">MGQDIDALTNRFDQSLVILMQNLGPQLIVRTQVGLTPGQVFMLHFIRQESKCSVSNLAEKMEVAPSAITVMLDRLENHGFVRRTRDKADRRVVLIELTALGEQRLSEVLHLRNQVIKHCLTQMGLNELDSFIRGLEKLASIAQTTDLQAIIGSCKEE</sequence>
<keyword evidence="4" id="KW-1185">Reference proteome</keyword>
<organism evidence="3 4">
    <name type="scientific">Alicyclobacillus mengziensis</name>
    <dbReference type="NCBI Taxonomy" id="2931921"/>
    <lineage>
        <taxon>Bacteria</taxon>
        <taxon>Bacillati</taxon>
        <taxon>Bacillota</taxon>
        <taxon>Bacilli</taxon>
        <taxon>Bacillales</taxon>
        <taxon>Alicyclobacillaceae</taxon>
        <taxon>Alicyclobacillus</taxon>
    </lineage>
</organism>
<dbReference type="Pfam" id="PF01047">
    <property type="entry name" value="MarR"/>
    <property type="match status" value="1"/>
</dbReference>
<dbReference type="AlphaFoldDB" id="A0A9X7Z545"/>
<dbReference type="PROSITE" id="PS50995">
    <property type="entry name" value="HTH_MARR_2"/>
    <property type="match status" value="1"/>
</dbReference>
<dbReference type="GO" id="GO:0003700">
    <property type="term" value="F:DNA-binding transcription factor activity"/>
    <property type="evidence" value="ECO:0007669"/>
    <property type="project" value="InterPro"/>
</dbReference>
<dbReference type="SMART" id="SM00347">
    <property type="entry name" value="HTH_MARR"/>
    <property type="match status" value="1"/>
</dbReference>